<accession>A0A1Y2CQW5</accession>
<dbReference type="EMBL" id="MCGO01000009">
    <property type="protein sequence ID" value="ORY49363.1"/>
    <property type="molecule type" value="Genomic_DNA"/>
</dbReference>
<proteinExistence type="predicted"/>
<evidence type="ECO:0000313" key="3">
    <source>
        <dbReference type="Proteomes" id="UP000193642"/>
    </source>
</evidence>
<name>A0A1Y2CQW5_9FUNG</name>
<evidence type="ECO:0000256" key="1">
    <source>
        <dbReference type="SAM" id="SignalP"/>
    </source>
</evidence>
<reference evidence="2 3" key="1">
    <citation type="submission" date="2016-07" db="EMBL/GenBank/DDBJ databases">
        <title>Pervasive Adenine N6-methylation of Active Genes in Fungi.</title>
        <authorList>
            <consortium name="DOE Joint Genome Institute"/>
            <person name="Mondo S.J."/>
            <person name="Dannebaum R.O."/>
            <person name="Kuo R.C."/>
            <person name="Labutti K."/>
            <person name="Haridas S."/>
            <person name="Kuo A."/>
            <person name="Salamov A."/>
            <person name="Ahrendt S.R."/>
            <person name="Lipzen A."/>
            <person name="Sullivan W."/>
            <person name="Andreopoulos W.B."/>
            <person name="Clum A."/>
            <person name="Lindquist E."/>
            <person name="Daum C."/>
            <person name="Ramamoorthy G.K."/>
            <person name="Gryganskyi A."/>
            <person name="Culley D."/>
            <person name="Magnuson J.K."/>
            <person name="James T.Y."/>
            <person name="O'Malley M.A."/>
            <person name="Stajich J.E."/>
            <person name="Spatafora J.W."/>
            <person name="Visel A."/>
            <person name="Grigoriev I.V."/>
        </authorList>
    </citation>
    <scope>NUCLEOTIDE SEQUENCE [LARGE SCALE GENOMIC DNA]</scope>
    <source>
        <strain evidence="2 3">JEL800</strain>
    </source>
</reference>
<keyword evidence="3" id="KW-1185">Reference proteome</keyword>
<dbReference type="AlphaFoldDB" id="A0A1Y2CQW5"/>
<sequence>MPGSMALMSGLLDVLGACNTKTQSCFLERETAPRIKCEKNTSECWNQIDVFSDFDMTCTSGVLSFGEALNAREIKSLASTTTASTFVFWNGAGIKYWAQDLSWSIVEHNNINRQFSAYVNCTIIPAWSRRMEHSVKGTLKKEIVQVFRPNRMFPANSWPQNQSTLLASIPVSNPIAFSQSSSCFGVATPWCVLKMIQSILETMNPYYSVNRSELERQTKANLLSRLQPSLTHTHSCYKNGRLEVLPL</sequence>
<feature type="signal peptide" evidence="1">
    <location>
        <begin position="1"/>
        <end position="16"/>
    </location>
</feature>
<feature type="chain" id="PRO_5012260085" evidence="1">
    <location>
        <begin position="17"/>
        <end position="247"/>
    </location>
</feature>
<dbReference type="OrthoDB" id="2140769at2759"/>
<protein>
    <submittedName>
        <fullName evidence="2">Uncharacterized protein</fullName>
    </submittedName>
</protein>
<keyword evidence="1" id="KW-0732">Signal</keyword>
<organism evidence="2 3">
    <name type="scientific">Rhizoclosmatium globosum</name>
    <dbReference type="NCBI Taxonomy" id="329046"/>
    <lineage>
        <taxon>Eukaryota</taxon>
        <taxon>Fungi</taxon>
        <taxon>Fungi incertae sedis</taxon>
        <taxon>Chytridiomycota</taxon>
        <taxon>Chytridiomycota incertae sedis</taxon>
        <taxon>Chytridiomycetes</taxon>
        <taxon>Chytridiales</taxon>
        <taxon>Chytriomycetaceae</taxon>
        <taxon>Rhizoclosmatium</taxon>
    </lineage>
</organism>
<comment type="caution">
    <text evidence="2">The sequence shown here is derived from an EMBL/GenBank/DDBJ whole genome shotgun (WGS) entry which is preliminary data.</text>
</comment>
<dbReference type="Proteomes" id="UP000193642">
    <property type="component" value="Unassembled WGS sequence"/>
</dbReference>
<gene>
    <name evidence="2" type="ORF">BCR33DRAFT_580979</name>
</gene>
<evidence type="ECO:0000313" key="2">
    <source>
        <dbReference type="EMBL" id="ORY49363.1"/>
    </source>
</evidence>